<dbReference type="GO" id="GO:0005886">
    <property type="term" value="C:plasma membrane"/>
    <property type="evidence" value="ECO:0007669"/>
    <property type="project" value="UniProtKB-SubCell"/>
</dbReference>
<protein>
    <submittedName>
        <fullName evidence="11">Sugar transferase</fullName>
    </submittedName>
</protein>
<dbReference type="EMBL" id="CP123386">
    <property type="protein sequence ID" value="XCC96785.1"/>
    <property type="molecule type" value="Genomic_DNA"/>
</dbReference>
<keyword evidence="6 9" id="KW-1133">Transmembrane helix</keyword>
<keyword evidence="7 9" id="KW-0472">Membrane</keyword>
<sequence length="227" mass="25754">MPKAPYDQNPGDAPSMLSPAIGQSVTYRDAVKRGLDVVLSLLMLPMLAPVILCLYVAARMDGGPGFFGHARVGRNGELFKCWKIRTMVPDAKERLEELLATDPEARAEWERDQKLRCDPRVTPMGDFLRRSSLDELPQIWNVLRGEMSLIGPRPITEPELERYRSRKWVYLALRPGVTGLWQVSGRNEVSYDERVDLDSEYFHTLSLRSDLSILSRTVGAVLFRSGY</sequence>
<dbReference type="PANTHER" id="PTHR30576:SF4">
    <property type="entry name" value="UNDECAPRENYL-PHOSPHATE GALACTOSE PHOSPHOTRANSFERASE"/>
    <property type="match status" value="1"/>
</dbReference>
<evidence type="ECO:0000256" key="2">
    <source>
        <dbReference type="ARBA" id="ARBA00006464"/>
    </source>
</evidence>
<keyword evidence="11" id="KW-0614">Plasmid</keyword>
<evidence type="ECO:0000256" key="4">
    <source>
        <dbReference type="ARBA" id="ARBA00022679"/>
    </source>
</evidence>
<evidence type="ECO:0000256" key="6">
    <source>
        <dbReference type="ARBA" id="ARBA00022989"/>
    </source>
</evidence>
<organism evidence="11">
    <name type="scientific">Alloyangia sp. H15</name>
    <dbReference type="NCBI Taxonomy" id="3029062"/>
    <lineage>
        <taxon>Bacteria</taxon>
        <taxon>Pseudomonadati</taxon>
        <taxon>Pseudomonadota</taxon>
        <taxon>Alphaproteobacteria</taxon>
        <taxon>Rhodobacterales</taxon>
        <taxon>Roseobacteraceae</taxon>
        <taxon>Alloyangia</taxon>
    </lineage>
</organism>
<evidence type="ECO:0000256" key="3">
    <source>
        <dbReference type="ARBA" id="ARBA00022475"/>
    </source>
</evidence>
<comment type="subcellular location">
    <subcellularLocation>
        <location evidence="1">Cell membrane</location>
    </subcellularLocation>
</comment>
<name>A0AAU8APJ8_9RHOB</name>
<dbReference type="InterPro" id="IPR003362">
    <property type="entry name" value="Bact_transf"/>
</dbReference>
<evidence type="ECO:0000256" key="8">
    <source>
        <dbReference type="ARBA" id="ARBA00023169"/>
    </source>
</evidence>
<feature type="domain" description="Bacterial sugar transferase" evidence="10">
    <location>
        <begin position="32"/>
        <end position="222"/>
    </location>
</feature>
<keyword evidence="4 11" id="KW-0808">Transferase</keyword>
<accession>A0AAU8APJ8</accession>
<evidence type="ECO:0000256" key="9">
    <source>
        <dbReference type="SAM" id="Phobius"/>
    </source>
</evidence>
<dbReference type="GO" id="GO:0000271">
    <property type="term" value="P:polysaccharide biosynthetic process"/>
    <property type="evidence" value="ECO:0007669"/>
    <property type="project" value="UniProtKB-KW"/>
</dbReference>
<gene>
    <name evidence="11" type="ORF">PVT71_24130</name>
</gene>
<evidence type="ECO:0000313" key="11">
    <source>
        <dbReference type="EMBL" id="XCC96785.1"/>
    </source>
</evidence>
<comment type="similarity">
    <text evidence="2">Belongs to the bacterial sugar transferase family.</text>
</comment>
<keyword evidence="3" id="KW-1003">Cell membrane</keyword>
<dbReference type="AlphaFoldDB" id="A0AAU8APJ8"/>
<proteinExistence type="inferred from homology"/>
<dbReference type="RefSeq" id="WP_353475677.1">
    <property type="nucleotide sequence ID" value="NZ_CP123386.1"/>
</dbReference>
<keyword evidence="8" id="KW-0270">Exopolysaccharide synthesis</keyword>
<evidence type="ECO:0000259" key="10">
    <source>
        <dbReference type="Pfam" id="PF02397"/>
    </source>
</evidence>
<dbReference type="Pfam" id="PF02397">
    <property type="entry name" value="Bac_transf"/>
    <property type="match status" value="1"/>
</dbReference>
<dbReference type="GO" id="GO:0016780">
    <property type="term" value="F:phosphotransferase activity, for other substituted phosphate groups"/>
    <property type="evidence" value="ECO:0007669"/>
    <property type="project" value="TreeGrafter"/>
</dbReference>
<evidence type="ECO:0000256" key="1">
    <source>
        <dbReference type="ARBA" id="ARBA00004236"/>
    </source>
</evidence>
<evidence type="ECO:0000256" key="7">
    <source>
        <dbReference type="ARBA" id="ARBA00023136"/>
    </source>
</evidence>
<reference evidence="11" key="1">
    <citation type="submission" date="2023-02" db="EMBL/GenBank/DDBJ databases">
        <title>Description and genomic characterization of Salipiger bruguierae sp. nov., isolated from the sediment of mangrove plant Bruguiera sexangula.</title>
        <authorList>
            <person name="Long M."/>
        </authorList>
    </citation>
    <scope>NUCLEOTIDE SEQUENCE</scope>
    <source>
        <strain evidence="11">H15</strain>
        <plasmid evidence="11">unnamed1</plasmid>
    </source>
</reference>
<keyword evidence="5 9" id="KW-0812">Transmembrane</keyword>
<evidence type="ECO:0000256" key="5">
    <source>
        <dbReference type="ARBA" id="ARBA00022692"/>
    </source>
</evidence>
<dbReference type="PANTHER" id="PTHR30576">
    <property type="entry name" value="COLANIC BIOSYNTHESIS UDP-GLUCOSE LIPID CARRIER TRANSFERASE"/>
    <property type="match status" value="1"/>
</dbReference>
<geneLocation type="plasmid" evidence="11">
    <name>unnamed1</name>
</geneLocation>
<feature type="transmembrane region" description="Helical" evidence="9">
    <location>
        <begin position="37"/>
        <end position="58"/>
    </location>
</feature>